<dbReference type="AlphaFoldDB" id="A0A392MH15"/>
<sequence>MGWWGMDLRASVEEASFCLGAGSPSWAPCITGLSFSFLVCGFLGPGSSSPLGCTRFSWLICLSRDRIPSRQNFLRRRVLPNPDSAICVICGLYEESSVHLFISCSVVSSVGYNVSIWKSRNDVIFSGRPFSIEELVDTAKRSSWTLFFGKTPGHPCSLYK</sequence>
<keyword evidence="2" id="KW-1185">Reference proteome</keyword>
<dbReference type="Proteomes" id="UP000265520">
    <property type="component" value="Unassembled WGS sequence"/>
</dbReference>
<organism evidence="1 2">
    <name type="scientific">Trifolium medium</name>
    <dbReference type="NCBI Taxonomy" id="97028"/>
    <lineage>
        <taxon>Eukaryota</taxon>
        <taxon>Viridiplantae</taxon>
        <taxon>Streptophyta</taxon>
        <taxon>Embryophyta</taxon>
        <taxon>Tracheophyta</taxon>
        <taxon>Spermatophyta</taxon>
        <taxon>Magnoliopsida</taxon>
        <taxon>eudicotyledons</taxon>
        <taxon>Gunneridae</taxon>
        <taxon>Pentapetalae</taxon>
        <taxon>rosids</taxon>
        <taxon>fabids</taxon>
        <taxon>Fabales</taxon>
        <taxon>Fabaceae</taxon>
        <taxon>Papilionoideae</taxon>
        <taxon>50 kb inversion clade</taxon>
        <taxon>NPAAA clade</taxon>
        <taxon>Hologalegina</taxon>
        <taxon>IRL clade</taxon>
        <taxon>Trifolieae</taxon>
        <taxon>Trifolium</taxon>
    </lineage>
</organism>
<proteinExistence type="predicted"/>
<comment type="caution">
    <text evidence="1">The sequence shown here is derived from an EMBL/GenBank/DDBJ whole genome shotgun (WGS) entry which is preliminary data.</text>
</comment>
<protein>
    <submittedName>
        <fullName evidence="1">Uncharacterized protein</fullName>
    </submittedName>
</protein>
<evidence type="ECO:0000313" key="2">
    <source>
        <dbReference type="Proteomes" id="UP000265520"/>
    </source>
</evidence>
<evidence type="ECO:0000313" key="1">
    <source>
        <dbReference type="EMBL" id="MCH86800.1"/>
    </source>
</evidence>
<dbReference type="EMBL" id="LXQA010010973">
    <property type="protein sequence ID" value="MCH86800.1"/>
    <property type="molecule type" value="Genomic_DNA"/>
</dbReference>
<accession>A0A392MH15</accession>
<reference evidence="1 2" key="1">
    <citation type="journal article" date="2018" name="Front. Plant Sci.">
        <title>Red Clover (Trifolium pratense) and Zigzag Clover (T. medium) - A Picture of Genomic Similarities and Differences.</title>
        <authorList>
            <person name="Dluhosova J."/>
            <person name="Istvanek J."/>
            <person name="Nedelnik J."/>
            <person name="Repkova J."/>
        </authorList>
    </citation>
    <scope>NUCLEOTIDE SEQUENCE [LARGE SCALE GENOMIC DNA]</scope>
    <source>
        <strain evidence="2">cv. 10/8</strain>
        <tissue evidence="1">Leaf</tissue>
    </source>
</reference>
<gene>
    <name evidence="1" type="ORF">A2U01_0007660</name>
</gene>
<name>A0A392MH15_9FABA</name>